<evidence type="ECO:0000256" key="2">
    <source>
        <dbReference type="ARBA" id="ARBA00022801"/>
    </source>
</evidence>
<dbReference type="PROSITE" id="PS51192">
    <property type="entry name" value="HELICASE_ATP_BIND_1"/>
    <property type="match status" value="1"/>
</dbReference>
<evidence type="ECO:0000313" key="10">
    <source>
        <dbReference type="Proteomes" id="UP000078555"/>
    </source>
</evidence>
<sequence length="870" mass="101032">MRPAHGVRTPKMIRHFRNHCTIRQTYIVLENWKTRKINYMRRTNISEKKINEEYKKAQCLIPLSENEILKIRNILIKITNEKELFQNIIQSYNIPAFFLQDVDVRNNFLKYLEEDTTHLIEIRDLFTRECINTQGSNSNSTSEHGIIKHEALNETQNDVKMETLQRYKTNKGTCNTCYEKFFGIFEIVKIFQIFIKQFYHKQWIFYDHVRQICDFSELNEFRKKKKKARKLYLYVGPTNSGKTHEAFTHLIESKNGLYCAPLRLLAWEIHKKLVNLKKITNLLTGQEIIIKNNNSHTVCTIEMTPLGKNYDCAIIDEIQMINNNIRGYAWTNVLMQLKCEEIYLCGSENIVNLIKKLSDLLHDQLIIKRFKRLTKLELQDSTENLENLKTGDCIITFSRSSIMLLKKKVEKMNKRVFIIYGALPPESKRKQIELFNQHCAEIARGGVTNLAGGESRGGETVLIATDVIGMGLNINIKRIIFYSLKKYDGDVLRYLSVSEILQISGRAGRFQENCYANMKGYITCVHLDDLIILRKIFKDKNVHHLIGNNLQKDGTPNVLANLINLTNNKNYHESDLRGKTLQSSAEHLPMFENFVRECESSVNLRAGYFPDFSAVEKLGNILENENKAKIQLHEILQILIDYSKLNDNYFFLTKNYNQIIYIAKWLKQVNLDKQILFIYTLAPVNINNILLLNLLKTFSICHSILGYVNFFECINEDIIMPLNVEENSQNFVYHLEKGIKKELLQKGKENTTSDIHSGIYSHRVPLHSNENGGDDHSDPPSYPSFSTLGSNMFSNTPPGEPPHSVVGFEEYINVLEIYYEITDLYCWLHTKFPDIYRNIDLVNNIKKKVSIEIINTLTRSLKDGEGGVSY</sequence>
<dbReference type="Gene3D" id="1.20.58.1080">
    <property type="match status" value="1"/>
</dbReference>
<proteinExistence type="predicted"/>
<dbReference type="GO" id="GO:0005524">
    <property type="term" value="F:ATP binding"/>
    <property type="evidence" value="ECO:0007669"/>
    <property type="project" value="UniProtKB-KW"/>
</dbReference>
<dbReference type="InterPro" id="IPR022192">
    <property type="entry name" value="SUV3_C"/>
</dbReference>
<dbReference type="InterPro" id="IPR027417">
    <property type="entry name" value="P-loop_NTPase"/>
</dbReference>
<dbReference type="Pfam" id="PF00271">
    <property type="entry name" value="Helicase_C"/>
    <property type="match status" value="1"/>
</dbReference>
<evidence type="ECO:0000256" key="3">
    <source>
        <dbReference type="ARBA" id="ARBA00022806"/>
    </source>
</evidence>
<accession>A0A1A8Z2K9</accession>
<dbReference type="Gene3D" id="3.40.50.300">
    <property type="entry name" value="P-loop containing nucleotide triphosphate hydrolases"/>
    <property type="match status" value="2"/>
</dbReference>
<evidence type="ECO:0000313" key="7">
    <source>
        <dbReference type="EMBL" id="SBT37997.1"/>
    </source>
</evidence>
<keyword evidence="10" id="KW-1185">Reference proteome</keyword>
<dbReference type="GO" id="GO:0016787">
    <property type="term" value="F:hydrolase activity"/>
    <property type="evidence" value="ECO:0007669"/>
    <property type="project" value="UniProtKB-KW"/>
</dbReference>
<dbReference type="PANTHER" id="PTHR12131:SF1">
    <property type="entry name" value="ATP-DEPENDENT RNA HELICASE SUPV3L1, MITOCHONDRIAL-RELATED"/>
    <property type="match status" value="1"/>
</dbReference>
<organism evidence="7 10">
    <name type="scientific">Plasmodium ovale wallikeri</name>
    <dbReference type="NCBI Taxonomy" id="864142"/>
    <lineage>
        <taxon>Eukaryota</taxon>
        <taxon>Sar</taxon>
        <taxon>Alveolata</taxon>
        <taxon>Apicomplexa</taxon>
        <taxon>Aconoidasida</taxon>
        <taxon>Haemosporida</taxon>
        <taxon>Plasmodiidae</taxon>
        <taxon>Plasmodium</taxon>
        <taxon>Plasmodium (Plasmodium)</taxon>
    </lineage>
</organism>
<dbReference type="Gene3D" id="1.20.272.40">
    <property type="match status" value="1"/>
</dbReference>
<dbReference type="EMBL" id="FLRD01000107">
    <property type="protein sequence ID" value="SBT37997.1"/>
    <property type="molecule type" value="Genomic_DNA"/>
</dbReference>
<dbReference type="SUPFAM" id="SSF52540">
    <property type="entry name" value="P-loop containing nucleoside triphosphate hydrolases"/>
    <property type="match status" value="1"/>
</dbReference>
<dbReference type="FunFam" id="3.40.50.300:FF:002434">
    <property type="entry name" value="ATP-dependent RNA helicase SUV3, putative"/>
    <property type="match status" value="1"/>
</dbReference>
<feature type="domain" description="Helicase C-terminal" evidence="6">
    <location>
        <begin position="377"/>
        <end position="563"/>
    </location>
</feature>
<reference evidence="7" key="2">
    <citation type="submission" date="2016-05" db="EMBL/GenBank/DDBJ databases">
        <authorList>
            <person name="Lavstsen T."/>
            <person name="Jespersen J.S."/>
        </authorList>
    </citation>
    <scope>NUCLEOTIDE SEQUENCE [LARGE SCALE GENOMIC DNA]</scope>
</reference>
<dbReference type="AlphaFoldDB" id="A0A1A8Z2K9"/>
<dbReference type="SMART" id="SM00487">
    <property type="entry name" value="DEXDc"/>
    <property type="match status" value="1"/>
</dbReference>
<dbReference type="Pfam" id="PF22527">
    <property type="entry name" value="DEXQc_Suv3"/>
    <property type="match status" value="1"/>
</dbReference>
<gene>
    <name evidence="7" type="ORF">POVWA1_037030</name>
    <name evidence="8" type="ORF">POVWA2_036340</name>
</gene>
<keyword evidence="4" id="KW-0067">ATP-binding</keyword>
<dbReference type="GO" id="GO:0004386">
    <property type="term" value="F:helicase activity"/>
    <property type="evidence" value="ECO:0007669"/>
    <property type="project" value="UniProtKB-KW"/>
</dbReference>
<evidence type="ECO:0000259" key="6">
    <source>
        <dbReference type="PROSITE" id="PS51194"/>
    </source>
</evidence>
<reference evidence="9 10" key="1">
    <citation type="submission" date="2016-05" db="EMBL/GenBank/DDBJ databases">
        <authorList>
            <person name="Naeem Raeece"/>
        </authorList>
    </citation>
    <scope>NUCLEOTIDE SEQUENCE [LARGE SCALE GENOMIC DNA]</scope>
</reference>
<dbReference type="Pfam" id="PF12513">
    <property type="entry name" value="SUV3_C"/>
    <property type="match status" value="1"/>
</dbReference>
<evidence type="ECO:0000313" key="8">
    <source>
        <dbReference type="EMBL" id="SBT38682.1"/>
    </source>
</evidence>
<name>A0A1A8Z2K9_PLAOA</name>
<keyword evidence="3 7" id="KW-0347">Helicase</keyword>
<dbReference type="PROSITE" id="PS51194">
    <property type="entry name" value="HELICASE_CTER"/>
    <property type="match status" value="1"/>
</dbReference>
<dbReference type="Proteomes" id="UP000078555">
    <property type="component" value="Unassembled WGS sequence"/>
</dbReference>
<dbReference type="EMBL" id="FLRE01000138">
    <property type="protein sequence ID" value="SBT38682.1"/>
    <property type="molecule type" value="Genomic_DNA"/>
</dbReference>
<evidence type="ECO:0000259" key="5">
    <source>
        <dbReference type="PROSITE" id="PS51192"/>
    </source>
</evidence>
<evidence type="ECO:0000256" key="1">
    <source>
        <dbReference type="ARBA" id="ARBA00022741"/>
    </source>
</evidence>
<feature type="domain" description="Helicase ATP-binding" evidence="5">
    <location>
        <begin position="223"/>
        <end position="368"/>
    </location>
</feature>
<keyword evidence="2" id="KW-0378">Hydrolase</keyword>
<dbReference type="GO" id="GO:0000965">
    <property type="term" value="P:mitochondrial RNA 3'-end processing"/>
    <property type="evidence" value="ECO:0007669"/>
    <property type="project" value="TreeGrafter"/>
</dbReference>
<dbReference type="SMART" id="SM00490">
    <property type="entry name" value="HELICc"/>
    <property type="match status" value="1"/>
</dbReference>
<dbReference type="PANTHER" id="PTHR12131">
    <property type="entry name" value="ATP-DEPENDENT RNA AND DNA HELICASE"/>
    <property type="match status" value="1"/>
</dbReference>
<dbReference type="InterPro" id="IPR014001">
    <property type="entry name" value="Helicase_ATP-bd"/>
</dbReference>
<keyword evidence="1" id="KW-0547">Nucleotide-binding</keyword>
<dbReference type="InterPro" id="IPR050699">
    <property type="entry name" value="RNA-DNA_Helicase"/>
</dbReference>
<evidence type="ECO:0000256" key="4">
    <source>
        <dbReference type="ARBA" id="ARBA00022840"/>
    </source>
</evidence>
<dbReference type="InterPro" id="IPR055206">
    <property type="entry name" value="DEXQc_SUV3"/>
</dbReference>
<protein>
    <submittedName>
        <fullName evidence="7">ATP-dependent DEAD box helicase, putative</fullName>
    </submittedName>
</protein>
<dbReference type="InterPro" id="IPR001650">
    <property type="entry name" value="Helicase_C-like"/>
</dbReference>
<evidence type="ECO:0000313" key="9">
    <source>
        <dbReference type="Proteomes" id="UP000078550"/>
    </source>
</evidence>
<dbReference type="Proteomes" id="UP000078550">
    <property type="component" value="Unassembled WGS sequence"/>
</dbReference>
<dbReference type="GO" id="GO:0045025">
    <property type="term" value="C:mitochondrial degradosome"/>
    <property type="evidence" value="ECO:0007669"/>
    <property type="project" value="TreeGrafter"/>
</dbReference>